<reference evidence="1 2" key="1">
    <citation type="journal article" date="2014" name="Proc. Natl. Acad. Sci. U.S.A.">
        <title>Trajectory and genomic determinants of fungal-pathogen speciation and host adaptation.</title>
        <authorList>
            <person name="Hu X."/>
            <person name="Xiao G."/>
            <person name="Zheng P."/>
            <person name="Shang Y."/>
            <person name="Su Y."/>
            <person name="Zhang X."/>
            <person name="Liu X."/>
            <person name="Zhan S."/>
            <person name="St Leger R.J."/>
            <person name="Wang C."/>
        </authorList>
    </citation>
    <scope>NUCLEOTIDE SEQUENCE [LARGE SCALE GENOMIC DNA]</scope>
    <source>
        <strain evidence="1 2">ARSEF 549</strain>
    </source>
</reference>
<proteinExistence type="predicted"/>
<dbReference type="VEuPathDB" id="FungiDB:MAN_10473"/>
<sequence>MLLPVEVLLAGTLSTPRESALKKMTAFFHFGPLLVDEDVPAFDPYQLLLPKYHLEKETVGAAIKPPSRAVADWSWLQPYPDPEQGRGDEERAPDEVYMALQLGKVDPMLEFAAGPLTAVEGFLQMKRPITAPRLPSGPLNDFVSDLHHGVLCLEARPPIETTAVSETRLVLADEWRAWFSDTLNSKALSLISLPGRSIAGFSQLVSLAPLGTGPGLITHAWLKFSSATDVLQQTFGTTTYLTPEGLLDGHCCLVFCMEPSNDVQTVFPHDLVNLIGMGEFLKNPLIVLLGAVPVSVPSSAEELKEKRNAVWFIPSNDYRTVVRLEWSMHDESRNKLNEVLSPLRIKLLSPTSVIARRSSQWSTTSDKEKIYNYPHSVLIWR</sequence>
<accession>A0A0B4EVA8</accession>
<name>A0A0B4EVA8_METAF</name>
<organism evidence="1 2">
    <name type="scientific">Metarhizium anisopliae (strain ARSEF 549)</name>
    <dbReference type="NCBI Taxonomy" id="3151832"/>
    <lineage>
        <taxon>Eukaryota</taxon>
        <taxon>Fungi</taxon>
        <taxon>Dikarya</taxon>
        <taxon>Ascomycota</taxon>
        <taxon>Pezizomycotina</taxon>
        <taxon>Sordariomycetes</taxon>
        <taxon>Hypocreomycetidae</taxon>
        <taxon>Hypocreales</taxon>
        <taxon>Clavicipitaceae</taxon>
        <taxon>Metarhizium</taxon>
    </lineage>
</organism>
<gene>
    <name evidence="1" type="ORF">MAN_10473</name>
</gene>
<dbReference type="AlphaFoldDB" id="A0A0B4EVA8"/>
<dbReference type="Proteomes" id="UP000031186">
    <property type="component" value="Unassembled WGS sequence"/>
</dbReference>
<evidence type="ECO:0000313" key="2">
    <source>
        <dbReference type="Proteomes" id="UP000031186"/>
    </source>
</evidence>
<dbReference type="EMBL" id="AZNF01000025">
    <property type="protein sequence ID" value="KID59667.1"/>
    <property type="molecule type" value="Genomic_DNA"/>
</dbReference>
<dbReference type="HOGENOM" id="CLU_725780_0_0_1"/>
<keyword evidence="2" id="KW-1185">Reference proteome</keyword>
<feature type="non-terminal residue" evidence="1">
    <location>
        <position position="1"/>
    </location>
</feature>
<evidence type="ECO:0000313" key="1">
    <source>
        <dbReference type="EMBL" id="KID59667.1"/>
    </source>
</evidence>
<comment type="caution">
    <text evidence="1">The sequence shown here is derived from an EMBL/GenBank/DDBJ whole genome shotgun (WGS) entry which is preliminary data.</text>
</comment>
<protein>
    <submittedName>
        <fullName evidence="1">Uncharacterized protein</fullName>
    </submittedName>
</protein>